<accession>A0A354M616</accession>
<keyword evidence="7 10" id="KW-0460">Magnesium</keyword>
<comment type="similarity">
    <text evidence="10">Belongs to the ApbE family.</text>
</comment>
<evidence type="ECO:0000256" key="8">
    <source>
        <dbReference type="ARBA" id="ARBA00031306"/>
    </source>
</evidence>
<comment type="cofactor">
    <cofactor evidence="11">
        <name>Mg(2+)</name>
        <dbReference type="ChEBI" id="CHEBI:18420"/>
    </cofactor>
    <cofactor evidence="11">
        <name>Mn(2+)</name>
        <dbReference type="ChEBI" id="CHEBI:29035"/>
    </cofactor>
    <text evidence="11">Magnesium. Can also use manganese.</text>
</comment>
<evidence type="ECO:0000256" key="4">
    <source>
        <dbReference type="ARBA" id="ARBA00022679"/>
    </source>
</evidence>
<dbReference type="InterPro" id="IPR003374">
    <property type="entry name" value="ApbE-like_sf"/>
</dbReference>
<protein>
    <recommendedName>
        <fullName evidence="2 10">FAD:protein FMN transferase</fullName>
        <ecNumber evidence="1 10">2.7.1.180</ecNumber>
    </recommendedName>
    <alternativeName>
        <fullName evidence="8 10">Flavin transferase</fullName>
    </alternativeName>
</protein>
<dbReference type="PIRSF" id="PIRSF006268">
    <property type="entry name" value="ApbE"/>
    <property type="match status" value="1"/>
</dbReference>
<feature type="binding site" evidence="11">
    <location>
        <position position="294"/>
    </location>
    <ligand>
        <name>Mg(2+)</name>
        <dbReference type="ChEBI" id="CHEBI:18420"/>
    </ligand>
</feature>
<dbReference type="AlphaFoldDB" id="A0A354M616"/>
<dbReference type="Proteomes" id="UP000262954">
    <property type="component" value="Unassembled WGS sequence"/>
</dbReference>
<gene>
    <name evidence="12" type="ORF">DDY73_13240</name>
</gene>
<evidence type="ECO:0000256" key="7">
    <source>
        <dbReference type="ARBA" id="ARBA00022842"/>
    </source>
</evidence>
<evidence type="ECO:0000313" key="12">
    <source>
        <dbReference type="EMBL" id="HBJ09955.1"/>
    </source>
</evidence>
<keyword evidence="5 10" id="KW-0479">Metal-binding</keyword>
<comment type="caution">
    <text evidence="12">The sequence shown here is derived from an EMBL/GenBank/DDBJ whole genome shotgun (WGS) entry which is preliminary data.</text>
</comment>
<evidence type="ECO:0000313" key="13">
    <source>
        <dbReference type="Proteomes" id="UP000262954"/>
    </source>
</evidence>
<dbReference type="InterPro" id="IPR024932">
    <property type="entry name" value="ApbE"/>
</dbReference>
<dbReference type="Pfam" id="PF02424">
    <property type="entry name" value="ApbE"/>
    <property type="match status" value="1"/>
</dbReference>
<feature type="binding site" evidence="11">
    <location>
        <position position="290"/>
    </location>
    <ligand>
        <name>Mg(2+)</name>
        <dbReference type="ChEBI" id="CHEBI:18420"/>
    </ligand>
</feature>
<dbReference type="GO" id="GO:0016740">
    <property type="term" value="F:transferase activity"/>
    <property type="evidence" value="ECO:0007669"/>
    <property type="project" value="UniProtKB-UniRule"/>
</dbReference>
<dbReference type="Gene3D" id="3.10.520.10">
    <property type="entry name" value="ApbE-like domains"/>
    <property type="match status" value="1"/>
</dbReference>
<evidence type="ECO:0000256" key="3">
    <source>
        <dbReference type="ARBA" id="ARBA00022630"/>
    </source>
</evidence>
<keyword evidence="6 10" id="KW-0274">FAD</keyword>
<evidence type="ECO:0000256" key="5">
    <source>
        <dbReference type="ARBA" id="ARBA00022723"/>
    </source>
</evidence>
<evidence type="ECO:0000256" key="1">
    <source>
        <dbReference type="ARBA" id="ARBA00011955"/>
    </source>
</evidence>
<dbReference type="EMBL" id="DNWC01000166">
    <property type="protein sequence ID" value="HBJ09955.1"/>
    <property type="molecule type" value="Genomic_DNA"/>
</dbReference>
<reference evidence="12 13" key="1">
    <citation type="journal article" date="2018" name="Nat. Biotechnol.">
        <title>A standardized bacterial taxonomy based on genome phylogeny substantially revises the tree of life.</title>
        <authorList>
            <person name="Parks D.H."/>
            <person name="Chuvochina M."/>
            <person name="Waite D.W."/>
            <person name="Rinke C."/>
            <person name="Skarshewski A."/>
            <person name="Chaumeil P.A."/>
            <person name="Hugenholtz P."/>
        </authorList>
    </citation>
    <scope>NUCLEOTIDE SEQUENCE [LARGE SCALE GENOMIC DNA]</scope>
    <source>
        <strain evidence="12">UBA11482</strain>
    </source>
</reference>
<dbReference type="RefSeq" id="WP_418729019.1">
    <property type="nucleotide sequence ID" value="NZ_DBFJMN010000195.1"/>
</dbReference>
<evidence type="ECO:0000256" key="9">
    <source>
        <dbReference type="ARBA" id="ARBA00048540"/>
    </source>
</evidence>
<evidence type="ECO:0000256" key="11">
    <source>
        <dbReference type="PIRSR" id="PIRSR006268-2"/>
    </source>
</evidence>
<name>A0A354M616_9BACT</name>
<dbReference type="GO" id="GO:0046872">
    <property type="term" value="F:metal ion binding"/>
    <property type="evidence" value="ECO:0007669"/>
    <property type="project" value="UniProtKB-UniRule"/>
</dbReference>
<proteinExistence type="inferred from homology"/>
<sequence length="343" mass="38275">MKNKRGLVACILFLIVFAIVTIYRETKQTKEAVYQQNEGIIFNTIYHITYQYNSDLQAEIEDELHLFDATLSPFNKTSVITRVNENDSTVVLNEWFVNVFSRSREIWTQTDGAFDPTVSPLINAWGFGFKQGYSLSSHDIDSLLQFVGMDKISLDNGKVIKQDPRMSLNFSAIAKGYAVDVVAELLESKGIENFLVEIGGELVGKGRNPKGECWQVGINKPEEDSESVMGEIEEIVAICDGAMATSGNYRNFRYENGKRVAHTIDPVSGYPVQHSLLSATVIAPDCMTADAYATAFMVMGIDKSLQLAEKLQLNAYFIYAVDSVNTQVKMTPGMKDLIVRDTH</sequence>
<comment type="catalytic activity">
    <reaction evidence="9 10">
        <text>L-threonyl-[protein] + FAD = FMN-L-threonyl-[protein] + AMP + H(+)</text>
        <dbReference type="Rhea" id="RHEA:36847"/>
        <dbReference type="Rhea" id="RHEA-COMP:11060"/>
        <dbReference type="Rhea" id="RHEA-COMP:11061"/>
        <dbReference type="ChEBI" id="CHEBI:15378"/>
        <dbReference type="ChEBI" id="CHEBI:30013"/>
        <dbReference type="ChEBI" id="CHEBI:57692"/>
        <dbReference type="ChEBI" id="CHEBI:74257"/>
        <dbReference type="ChEBI" id="CHEBI:456215"/>
        <dbReference type="EC" id="2.7.1.180"/>
    </reaction>
</comment>
<feature type="binding site" evidence="11">
    <location>
        <position position="172"/>
    </location>
    <ligand>
        <name>Mg(2+)</name>
        <dbReference type="ChEBI" id="CHEBI:18420"/>
    </ligand>
</feature>
<dbReference type="EC" id="2.7.1.180" evidence="1 10"/>
<organism evidence="12 13">
    <name type="scientific">Coprobacter fastidiosus</name>
    <dbReference type="NCBI Taxonomy" id="1099853"/>
    <lineage>
        <taxon>Bacteria</taxon>
        <taxon>Pseudomonadati</taxon>
        <taxon>Bacteroidota</taxon>
        <taxon>Bacteroidia</taxon>
        <taxon>Bacteroidales</taxon>
        <taxon>Barnesiellaceae</taxon>
        <taxon>Coprobacter</taxon>
    </lineage>
</organism>
<dbReference type="PANTHER" id="PTHR30040">
    <property type="entry name" value="THIAMINE BIOSYNTHESIS LIPOPROTEIN APBE"/>
    <property type="match status" value="1"/>
</dbReference>
<evidence type="ECO:0000256" key="2">
    <source>
        <dbReference type="ARBA" id="ARBA00016337"/>
    </source>
</evidence>
<keyword evidence="4 10" id="KW-0808">Transferase</keyword>
<keyword evidence="3 10" id="KW-0285">Flavoprotein</keyword>
<evidence type="ECO:0000256" key="6">
    <source>
        <dbReference type="ARBA" id="ARBA00022827"/>
    </source>
</evidence>
<dbReference type="SUPFAM" id="SSF143631">
    <property type="entry name" value="ApbE-like"/>
    <property type="match status" value="1"/>
</dbReference>
<dbReference type="PANTHER" id="PTHR30040:SF2">
    <property type="entry name" value="FAD:PROTEIN FMN TRANSFERASE"/>
    <property type="match status" value="1"/>
</dbReference>
<evidence type="ECO:0000256" key="10">
    <source>
        <dbReference type="PIRNR" id="PIRNR006268"/>
    </source>
</evidence>